<accession>A0A1I8ADK9</accession>
<organism evidence="1 2">
    <name type="scientific">Steinernema glaseri</name>
    <dbReference type="NCBI Taxonomy" id="37863"/>
    <lineage>
        <taxon>Eukaryota</taxon>
        <taxon>Metazoa</taxon>
        <taxon>Ecdysozoa</taxon>
        <taxon>Nematoda</taxon>
        <taxon>Chromadorea</taxon>
        <taxon>Rhabditida</taxon>
        <taxon>Tylenchina</taxon>
        <taxon>Panagrolaimomorpha</taxon>
        <taxon>Strongyloidoidea</taxon>
        <taxon>Steinernematidae</taxon>
        <taxon>Steinernema</taxon>
    </lineage>
</organism>
<evidence type="ECO:0000313" key="1">
    <source>
        <dbReference type="Proteomes" id="UP000095287"/>
    </source>
</evidence>
<dbReference type="WBParaSite" id="L893_g4359.t1">
    <property type="protein sequence ID" value="L893_g4359.t1"/>
    <property type="gene ID" value="L893_g4359"/>
</dbReference>
<sequence length="326" mass="37837">MDCVPLAFCEHLLELLRTEVISKARRLTGSYGELAQHAFENWARYACLVENGSQVGDYMEFATGRLVETPEEIAAVPKKFVRIVCIFLSDTEIENVSREVIRRFPYAVDYSFVLESSSISEAWVDFAYSLKRLRCVRIMKKLDDDALRLFQKLVTSRKLFRLVMHPDACEGRTMEIPKFLLCQEQFTEVKILHRGPDGLWKTAPIRELLEFWTENREKLRGKCLTVEGNCRSAIDQLGEFLAPKEQGAGIQISLKVCSKEECDFINKEYQYNNSLFAKPSNIYKFEEGRESDKRLLYIVYSRLNMSGLHDDLSLMRDTTFFRILLV</sequence>
<proteinExistence type="predicted"/>
<dbReference type="Proteomes" id="UP000095287">
    <property type="component" value="Unplaced"/>
</dbReference>
<protein>
    <submittedName>
        <fullName evidence="2">F-box domain-containing protein</fullName>
    </submittedName>
</protein>
<evidence type="ECO:0000313" key="2">
    <source>
        <dbReference type="WBParaSite" id="L893_g4359.t1"/>
    </source>
</evidence>
<dbReference type="AlphaFoldDB" id="A0A1I8ADK9"/>
<keyword evidence="1" id="KW-1185">Reference proteome</keyword>
<reference evidence="2" key="1">
    <citation type="submission" date="2016-11" db="UniProtKB">
        <authorList>
            <consortium name="WormBaseParasite"/>
        </authorList>
    </citation>
    <scope>IDENTIFICATION</scope>
</reference>
<name>A0A1I8ADK9_9BILA</name>